<feature type="compositionally biased region" description="Low complexity" evidence="1">
    <location>
        <begin position="416"/>
        <end position="427"/>
    </location>
</feature>
<dbReference type="Proteomes" id="UP000275385">
    <property type="component" value="Unassembled WGS sequence"/>
</dbReference>
<feature type="compositionally biased region" description="Polar residues" evidence="1">
    <location>
        <begin position="337"/>
        <end position="355"/>
    </location>
</feature>
<name>A0A420YHX9_9PEZI</name>
<proteinExistence type="predicted"/>
<dbReference type="EMBL" id="QVQW01000008">
    <property type="protein sequence ID" value="RKU47494.1"/>
    <property type="molecule type" value="Genomic_DNA"/>
</dbReference>
<gene>
    <name evidence="2" type="ORF">DL546_002370</name>
</gene>
<evidence type="ECO:0000256" key="1">
    <source>
        <dbReference type="SAM" id="MobiDB-lite"/>
    </source>
</evidence>
<reference evidence="2 3" key="1">
    <citation type="submission" date="2018-08" db="EMBL/GenBank/DDBJ databases">
        <title>Draft genome of the lignicolous fungus Coniochaeta pulveracea.</title>
        <authorList>
            <person name="Borstlap C.J."/>
            <person name="De Witt R.N."/>
            <person name="Botha A."/>
            <person name="Volschenk H."/>
        </authorList>
    </citation>
    <scope>NUCLEOTIDE SEQUENCE [LARGE SCALE GENOMIC DNA]</scope>
    <source>
        <strain evidence="2 3">CAB683</strain>
    </source>
</reference>
<dbReference type="InterPro" id="IPR036028">
    <property type="entry name" value="SH3-like_dom_sf"/>
</dbReference>
<feature type="region of interest" description="Disordered" evidence="1">
    <location>
        <begin position="220"/>
        <end position="480"/>
    </location>
</feature>
<dbReference type="SUPFAM" id="SSF50044">
    <property type="entry name" value="SH3-domain"/>
    <property type="match status" value="1"/>
</dbReference>
<dbReference type="Gene3D" id="2.30.30.40">
    <property type="entry name" value="SH3 Domains"/>
    <property type="match status" value="1"/>
</dbReference>
<sequence>MDEDVQNLVLAPFKGMVEKGTVAVEQGKDGDQTTWEQTRKFAQNLIKEGGRALKKLEPLCKKQWEEYGANFVAALKENDEIAKFRTDLNSLLWDFEAFIEEEDVDAEELAELQSLPTLARTAAKAIYEILMRLKLKHPTITFADFDSAGVSRSTSFTNQEHTPILTPHGTPVPEEEEAVQDSSSAEPAAVDTPRMTTMTSQAGPDLGYNPGLPHPVLEIRFGPDRGSNANQEPQTPRAVPESPAPQPRTAETIPIEERPAEPAINPWDLPIRPIVSPETGESVTVRRRPRVSSTDDEQAVSQPGKGSNAFGETDGADERTTIYDEGIAGITREIKVGQQSLPEGSTETATPSTPERPSHVRNLSSRDDRTLLPSHTMSPSSPLHPPPALHVANNQTAANHDSPRPGPIVPPTHRNSQGSSFQSSISSEAARRDSLMSSADNPVSPVQAASVGGLVPQRNSQSSIPEDQPVMSAGWSSPRPASYQVMDQPGLIPIERTEEQPGLMLVPGDQSRNRHPPIVTREPNCNITIDSSFDQLKGFCDSAKDIIRGGAGVRKVRKLVGTGSHTVAKCKSCLFELDWAQVEADYHGSEQSNHRNSSISFRLRFISKSHLPSRTVDEQLYGCLFCNQLGRTTEESDATVFFSQRQLFSHLARHPRPLPPVPGLMVIETMDIPPQFRNNYDLHLPHPPIKSLMVGLERELSQMPTAIATEAFRTTHGAIRTPPDGSPILQFCAGQKIVGVEFPSKYGGEWAIGWADNMRAAFPADVIRLEAPNINEIRRSGSSNLKAVARWKRHPRDKDQGGWLRFDRGEVVTNISFPYAEHWCWYGCNSKGKYGIFPQSHIEPNTLSEVPGGDRSSRHKTR</sequence>
<keyword evidence="3" id="KW-1185">Reference proteome</keyword>
<feature type="region of interest" description="Disordered" evidence="1">
    <location>
        <begin position="154"/>
        <end position="208"/>
    </location>
</feature>
<feature type="compositionally biased region" description="Low complexity" evidence="1">
    <location>
        <begin position="371"/>
        <end position="381"/>
    </location>
</feature>
<protein>
    <recommendedName>
        <fullName evidence="4">SH3 domain-containing protein</fullName>
    </recommendedName>
</protein>
<evidence type="ECO:0008006" key="4">
    <source>
        <dbReference type="Google" id="ProtNLM"/>
    </source>
</evidence>
<evidence type="ECO:0000313" key="3">
    <source>
        <dbReference type="Proteomes" id="UP000275385"/>
    </source>
</evidence>
<organism evidence="2 3">
    <name type="scientific">Coniochaeta pulveracea</name>
    <dbReference type="NCBI Taxonomy" id="177199"/>
    <lineage>
        <taxon>Eukaryota</taxon>
        <taxon>Fungi</taxon>
        <taxon>Dikarya</taxon>
        <taxon>Ascomycota</taxon>
        <taxon>Pezizomycotina</taxon>
        <taxon>Sordariomycetes</taxon>
        <taxon>Sordariomycetidae</taxon>
        <taxon>Coniochaetales</taxon>
        <taxon>Coniochaetaceae</taxon>
        <taxon>Coniochaeta</taxon>
    </lineage>
</organism>
<dbReference type="STRING" id="177199.A0A420YHX9"/>
<evidence type="ECO:0000313" key="2">
    <source>
        <dbReference type="EMBL" id="RKU47494.1"/>
    </source>
</evidence>
<dbReference type="OrthoDB" id="5243589at2759"/>
<accession>A0A420YHX9</accession>
<comment type="caution">
    <text evidence="2">The sequence shown here is derived from an EMBL/GenBank/DDBJ whole genome shotgun (WGS) entry which is preliminary data.</text>
</comment>
<dbReference type="AlphaFoldDB" id="A0A420YHX9"/>